<dbReference type="EMBL" id="QYUK01000011">
    <property type="protein sequence ID" value="RJF87114.1"/>
    <property type="molecule type" value="Genomic_DNA"/>
</dbReference>
<evidence type="ECO:0000256" key="1">
    <source>
        <dbReference type="SAM" id="Coils"/>
    </source>
</evidence>
<protein>
    <recommendedName>
        <fullName evidence="4">Magnesium transporter MgtE intracellular domain-containing protein</fullName>
    </recommendedName>
</protein>
<evidence type="ECO:0008006" key="4">
    <source>
        <dbReference type="Google" id="ProtNLM"/>
    </source>
</evidence>
<proteinExistence type="predicted"/>
<keyword evidence="3" id="KW-1185">Reference proteome</keyword>
<evidence type="ECO:0000313" key="2">
    <source>
        <dbReference type="EMBL" id="RJF87114.1"/>
    </source>
</evidence>
<name>A0A418WAX1_9PROT</name>
<dbReference type="AlphaFoldDB" id="A0A418WAX1"/>
<organism evidence="2 3">
    <name type="scientific">Oleomonas cavernae</name>
    <dbReference type="NCBI Taxonomy" id="2320859"/>
    <lineage>
        <taxon>Bacteria</taxon>
        <taxon>Pseudomonadati</taxon>
        <taxon>Pseudomonadota</taxon>
        <taxon>Alphaproteobacteria</taxon>
        <taxon>Acetobacterales</taxon>
        <taxon>Acetobacteraceae</taxon>
        <taxon>Oleomonas</taxon>
    </lineage>
</organism>
<keyword evidence="1" id="KW-0175">Coiled coil</keyword>
<feature type="coiled-coil region" evidence="1">
    <location>
        <begin position="9"/>
        <end position="67"/>
    </location>
</feature>
<gene>
    <name evidence="2" type="ORF">D3874_08815</name>
</gene>
<comment type="caution">
    <text evidence="2">The sequence shown here is derived from an EMBL/GenBank/DDBJ whole genome shotgun (WGS) entry which is preliminary data.</text>
</comment>
<dbReference type="Proteomes" id="UP000284605">
    <property type="component" value="Unassembled WGS sequence"/>
</dbReference>
<dbReference type="SUPFAM" id="SSF158791">
    <property type="entry name" value="MgtE N-terminal domain-like"/>
    <property type="match status" value="1"/>
</dbReference>
<sequence length="146" mass="15183">MTAGEVDVLQNLGRRRAEIEARARELDGREALIAAAEARVDQKLAELKALEAKIATADAAATQAEDAQLARLVKVYETMKPAEAAGIFNTLDFAVLLQVASRMKEAKIAPVLAAMDPQAAKALTVALATRKVPVPPAPAAAAGTAG</sequence>
<reference evidence="2 3" key="1">
    <citation type="submission" date="2018-09" db="EMBL/GenBank/DDBJ databases">
        <authorList>
            <person name="Zhu H."/>
        </authorList>
    </citation>
    <scope>NUCLEOTIDE SEQUENCE [LARGE SCALE GENOMIC DNA]</scope>
    <source>
        <strain evidence="2 3">K1W22B-8</strain>
    </source>
</reference>
<evidence type="ECO:0000313" key="3">
    <source>
        <dbReference type="Proteomes" id="UP000284605"/>
    </source>
</evidence>
<accession>A0A418WAX1</accession>